<dbReference type="GO" id="GO:0022857">
    <property type="term" value="F:transmembrane transporter activity"/>
    <property type="evidence" value="ECO:0007669"/>
    <property type="project" value="InterPro"/>
</dbReference>
<feature type="transmembrane region" description="Helical" evidence="6">
    <location>
        <begin position="278"/>
        <end position="299"/>
    </location>
</feature>
<keyword evidence="3 6" id="KW-0812">Transmembrane</keyword>
<feature type="transmembrane region" description="Helical" evidence="6">
    <location>
        <begin position="85"/>
        <end position="110"/>
    </location>
</feature>
<dbReference type="PANTHER" id="PTHR42770">
    <property type="entry name" value="AMINO ACID TRANSPORTER-RELATED"/>
    <property type="match status" value="1"/>
</dbReference>
<evidence type="ECO:0000313" key="8">
    <source>
        <dbReference type="Proteomes" id="UP001247307"/>
    </source>
</evidence>
<feature type="transmembrane region" description="Helical" evidence="6">
    <location>
        <begin position="152"/>
        <end position="170"/>
    </location>
</feature>
<comment type="subcellular location">
    <subcellularLocation>
        <location evidence="1">Cell membrane</location>
        <topology evidence="1">Multi-pass membrane protein</topology>
    </subcellularLocation>
</comment>
<feature type="transmembrane region" description="Helical" evidence="6">
    <location>
        <begin position="12"/>
        <end position="36"/>
    </location>
</feature>
<evidence type="ECO:0000256" key="3">
    <source>
        <dbReference type="ARBA" id="ARBA00022692"/>
    </source>
</evidence>
<sequence length="427" mass="42364">MSVSEPRRVLGAGDAALLGVGSMLGAGVFTVFGPAAASAGTWLLAAVLLAGAAAFMNATSTAQLAAQYPSAGGAFVYGRERLGPWAGFVAGWGFVTGKTASCAAMALVIAESLRAAGLVPDGWTRVAAAAAVIGVALLNLRGVTKTAGVTRVLVGLVLAGLGAVLLAAWLRGEPEPARALPAGPLPVGGVLQAAGLMFFAFAGYARIATLAAEVREPRRTIPRAVVTALGFVVALYAVLAATLLAVLGPSRLAGAAAPLALLAGAGAADGPTTGALPVWIGLLGAVSAAGALLGLMAGLSRTGHAMAEAGELPRWIAPLDPRTGVPARAELVFTGLIVAAVLLGDLRGVIGFSSFGVLVYYLVANLAAWTQSGADRIYPRWMQAAGAVCCAALAVSLPWEAVLGGAAVAAVGVGVRLARLRAARTAA</sequence>
<organism evidence="7 8">
    <name type="scientific">Falsarthrobacter nasiphocae</name>
    <dbReference type="NCBI Taxonomy" id="189863"/>
    <lineage>
        <taxon>Bacteria</taxon>
        <taxon>Bacillati</taxon>
        <taxon>Actinomycetota</taxon>
        <taxon>Actinomycetes</taxon>
        <taxon>Micrococcales</taxon>
        <taxon>Micrococcaceae</taxon>
        <taxon>Falsarthrobacter</taxon>
    </lineage>
</organism>
<dbReference type="RefSeq" id="WP_309851387.1">
    <property type="nucleotide sequence ID" value="NZ_BAAAIU010000003.1"/>
</dbReference>
<dbReference type="PANTHER" id="PTHR42770:SF7">
    <property type="entry name" value="MEMBRANE PROTEIN"/>
    <property type="match status" value="1"/>
</dbReference>
<evidence type="ECO:0000256" key="1">
    <source>
        <dbReference type="ARBA" id="ARBA00004651"/>
    </source>
</evidence>
<evidence type="ECO:0000256" key="4">
    <source>
        <dbReference type="ARBA" id="ARBA00022989"/>
    </source>
</evidence>
<feature type="transmembrane region" description="Helical" evidence="6">
    <location>
        <begin position="42"/>
        <end position="65"/>
    </location>
</feature>
<gene>
    <name evidence="7" type="ORF">J2S35_001357</name>
</gene>
<dbReference type="EMBL" id="JAVDUI010000001">
    <property type="protein sequence ID" value="MDR6892417.1"/>
    <property type="molecule type" value="Genomic_DNA"/>
</dbReference>
<dbReference type="GO" id="GO:0005886">
    <property type="term" value="C:plasma membrane"/>
    <property type="evidence" value="ECO:0007669"/>
    <property type="project" value="UniProtKB-SubCell"/>
</dbReference>
<protein>
    <submittedName>
        <fullName evidence="7">APA family basic amino acid/polyamine antiporter</fullName>
    </submittedName>
</protein>
<keyword evidence="2" id="KW-1003">Cell membrane</keyword>
<feature type="transmembrane region" description="Helical" evidence="6">
    <location>
        <begin position="349"/>
        <end position="370"/>
    </location>
</feature>
<proteinExistence type="predicted"/>
<dbReference type="InterPro" id="IPR050367">
    <property type="entry name" value="APC_superfamily"/>
</dbReference>
<dbReference type="Proteomes" id="UP001247307">
    <property type="component" value="Unassembled WGS sequence"/>
</dbReference>
<feature type="transmembrane region" description="Helical" evidence="6">
    <location>
        <begin position="377"/>
        <end position="395"/>
    </location>
</feature>
<dbReference type="Pfam" id="PF13520">
    <property type="entry name" value="AA_permease_2"/>
    <property type="match status" value="1"/>
</dbReference>
<keyword evidence="4 6" id="KW-1133">Transmembrane helix</keyword>
<evidence type="ECO:0000313" key="7">
    <source>
        <dbReference type="EMBL" id="MDR6892417.1"/>
    </source>
</evidence>
<feature type="transmembrane region" description="Helical" evidence="6">
    <location>
        <begin position="224"/>
        <end position="247"/>
    </location>
</feature>
<keyword evidence="8" id="KW-1185">Reference proteome</keyword>
<keyword evidence="5 6" id="KW-0472">Membrane</keyword>
<dbReference type="AlphaFoldDB" id="A0AAE4C6Q8"/>
<feature type="transmembrane region" description="Helical" evidence="6">
    <location>
        <begin position="190"/>
        <end position="212"/>
    </location>
</feature>
<name>A0AAE4C6Q8_9MICC</name>
<feature type="transmembrane region" description="Helical" evidence="6">
    <location>
        <begin position="122"/>
        <end position="140"/>
    </location>
</feature>
<evidence type="ECO:0000256" key="5">
    <source>
        <dbReference type="ARBA" id="ARBA00023136"/>
    </source>
</evidence>
<accession>A0AAE4C6Q8</accession>
<dbReference type="Gene3D" id="1.20.1740.10">
    <property type="entry name" value="Amino acid/polyamine transporter I"/>
    <property type="match status" value="1"/>
</dbReference>
<evidence type="ECO:0000256" key="6">
    <source>
        <dbReference type="SAM" id="Phobius"/>
    </source>
</evidence>
<evidence type="ECO:0000256" key="2">
    <source>
        <dbReference type="ARBA" id="ARBA00022475"/>
    </source>
</evidence>
<comment type="caution">
    <text evidence="7">The sequence shown here is derived from an EMBL/GenBank/DDBJ whole genome shotgun (WGS) entry which is preliminary data.</text>
</comment>
<dbReference type="PIRSF" id="PIRSF006060">
    <property type="entry name" value="AA_transporter"/>
    <property type="match status" value="1"/>
</dbReference>
<dbReference type="InterPro" id="IPR002293">
    <property type="entry name" value="AA/rel_permease1"/>
</dbReference>
<reference evidence="7" key="1">
    <citation type="submission" date="2023-07" db="EMBL/GenBank/DDBJ databases">
        <title>Sequencing the genomes of 1000 actinobacteria strains.</title>
        <authorList>
            <person name="Klenk H.-P."/>
        </authorList>
    </citation>
    <scope>NUCLEOTIDE SEQUENCE</scope>
    <source>
        <strain evidence="7">DSM 13988</strain>
    </source>
</reference>